<keyword evidence="1" id="KW-1133">Transmembrane helix</keyword>
<evidence type="ECO:0000256" key="1">
    <source>
        <dbReference type="SAM" id="Phobius"/>
    </source>
</evidence>
<feature type="chain" id="PRO_5046695799" description="YrhK domain-containing protein" evidence="2">
    <location>
        <begin position="25"/>
        <end position="244"/>
    </location>
</feature>
<feature type="transmembrane region" description="Helical" evidence="1">
    <location>
        <begin position="171"/>
        <end position="192"/>
    </location>
</feature>
<evidence type="ECO:0000313" key="3">
    <source>
        <dbReference type="EMBL" id="KAK9902124.1"/>
    </source>
</evidence>
<reference evidence="3 4" key="1">
    <citation type="journal article" date="2024" name="Nat. Commun.">
        <title>Phylogenomics reveals the evolutionary origins of lichenization in chlorophyte algae.</title>
        <authorList>
            <person name="Puginier C."/>
            <person name="Libourel C."/>
            <person name="Otte J."/>
            <person name="Skaloud P."/>
            <person name="Haon M."/>
            <person name="Grisel S."/>
            <person name="Petersen M."/>
            <person name="Berrin J.G."/>
            <person name="Delaux P.M."/>
            <person name="Dal Grande F."/>
            <person name="Keller J."/>
        </authorList>
    </citation>
    <scope>NUCLEOTIDE SEQUENCE [LARGE SCALE GENOMIC DNA]</scope>
    <source>
        <strain evidence="3 4">SAG 216-7</strain>
    </source>
</reference>
<dbReference type="EMBL" id="JALJOT010000016">
    <property type="protein sequence ID" value="KAK9902124.1"/>
    <property type="molecule type" value="Genomic_DNA"/>
</dbReference>
<keyword evidence="2" id="KW-0732">Signal</keyword>
<evidence type="ECO:0008006" key="5">
    <source>
        <dbReference type="Google" id="ProtNLM"/>
    </source>
</evidence>
<proteinExistence type="predicted"/>
<feature type="transmembrane region" description="Helical" evidence="1">
    <location>
        <begin position="34"/>
        <end position="54"/>
    </location>
</feature>
<organism evidence="3 4">
    <name type="scientific">Coccomyxa subellipsoidea</name>
    <dbReference type="NCBI Taxonomy" id="248742"/>
    <lineage>
        <taxon>Eukaryota</taxon>
        <taxon>Viridiplantae</taxon>
        <taxon>Chlorophyta</taxon>
        <taxon>core chlorophytes</taxon>
        <taxon>Trebouxiophyceae</taxon>
        <taxon>Trebouxiophyceae incertae sedis</taxon>
        <taxon>Coccomyxaceae</taxon>
        <taxon>Coccomyxa</taxon>
    </lineage>
</organism>
<keyword evidence="4" id="KW-1185">Reference proteome</keyword>
<keyword evidence="1" id="KW-0472">Membrane</keyword>
<feature type="transmembrane region" description="Helical" evidence="1">
    <location>
        <begin position="93"/>
        <end position="117"/>
    </location>
</feature>
<protein>
    <recommendedName>
        <fullName evidence="5">YrhK domain-containing protein</fullName>
    </recommendedName>
</protein>
<dbReference type="Proteomes" id="UP001491310">
    <property type="component" value="Unassembled WGS sequence"/>
</dbReference>
<evidence type="ECO:0000313" key="4">
    <source>
        <dbReference type="Proteomes" id="UP001491310"/>
    </source>
</evidence>
<feature type="transmembrane region" description="Helical" evidence="1">
    <location>
        <begin position="129"/>
        <end position="150"/>
    </location>
</feature>
<name>A0ABR2YC71_9CHLO</name>
<sequence length="244" mass="25694">MSSRWRASLFFLLASIAFFGASTAAMLEPVASNLALSSALVAYPYAAGSVLFTLGARQYKRAALEGLRAVRRRHGKEQPACAWARVEVKGTQAIVAGCQMGVVSTSAPILLGALPSALPPALLTSAEAWLTSALNTVSGLLFVVGSYVILGSTYGSMAPGVIVARQHLREWAFWGSACYLVGSAGLLLAAVLTQPLLPFAPELAWWGHVIGYVIGSLWFTAGALAQIADVARERMPSTDAQMIP</sequence>
<evidence type="ECO:0000256" key="2">
    <source>
        <dbReference type="SAM" id="SignalP"/>
    </source>
</evidence>
<feature type="transmembrane region" description="Helical" evidence="1">
    <location>
        <begin position="204"/>
        <end position="225"/>
    </location>
</feature>
<feature type="signal peptide" evidence="2">
    <location>
        <begin position="1"/>
        <end position="24"/>
    </location>
</feature>
<comment type="caution">
    <text evidence="3">The sequence shown here is derived from an EMBL/GenBank/DDBJ whole genome shotgun (WGS) entry which is preliminary data.</text>
</comment>
<accession>A0ABR2YC71</accession>
<gene>
    <name evidence="3" type="ORF">WJX75_005243</name>
</gene>
<keyword evidence="1" id="KW-0812">Transmembrane</keyword>